<sequence>MSQSPLFLRARDEVVSLHEFFVAWYDKKTAATTDIDRFERVMGPGMKMIPPSGHMLERDAVVSYVRGNRAAFDGDYAIEIADVEPVWEAGNAIVVTYIEKQERRGVKTARRASALFVESSSAPNGVEWRHLHETWMQTAE</sequence>
<reference evidence="1 2" key="1">
    <citation type="submission" date="2017-03" db="EMBL/GenBank/DDBJ databases">
        <title>Genome analysis of Rhizobial strains effectives or ineffectives for nitrogen fixation isolated from bean seeds.</title>
        <authorList>
            <person name="Peralta H."/>
            <person name="Aguilar-Vera A."/>
            <person name="Mora Y."/>
            <person name="Vargas-Lagunas C."/>
            <person name="Girard L."/>
            <person name="Mora J."/>
        </authorList>
    </citation>
    <scope>NUCLEOTIDE SEQUENCE [LARGE SCALE GENOMIC DNA]</scope>
    <source>
        <strain evidence="1 2">CCGM3</strain>
    </source>
</reference>
<dbReference type="InterPro" id="IPR032710">
    <property type="entry name" value="NTF2-like_dom_sf"/>
</dbReference>
<dbReference type="EMBL" id="NAAC01000045">
    <property type="protein sequence ID" value="RDJ02896.1"/>
    <property type="molecule type" value="Genomic_DNA"/>
</dbReference>
<dbReference type="SUPFAM" id="SSF54427">
    <property type="entry name" value="NTF2-like"/>
    <property type="match status" value="1"/>
</dbReference>
<dbReference type="PIRSF" id="PIRSF029394">
    <property type="entry name" value="UCP029394"/>
    <property type="match status" value="1"/>
</dbReference>
<comment type="caution">
    <text evidence="1">The sequence shown here is derived from an EMBL/GenBank/DDBJ whole genome shotgun (WGS) entry which is preliminary data.</text>
</comment>
<accession>A0A370KF69</accession>
<organism evidence="1 2">
    <name type="scientific">Rhizobium grahamii</name>
    <dbReference type="NCBI Taxonomy" id="1120045"/>
    <lineage>
        <taxon>Bacteria</taxon>
        <taxon>Pseudomonadati</taxon>
        <taxon>Pseudomonadota</taxon>
        <taxon>Alphaproteobacteria</taxon>
        <taxon>Hyphomicrobiales</taxon>
        <taxon>Rhizobiaceae</taxon>
        <taxon>Rhizobium/Agrobacterium group</taxon>
        <taxon>Rhizobium</taxon>
    </lineage>
</organism>
<dbReference type="RefSeq" id="WP_114715630.1">
    <property type="nucleotide sequence ID" value="NZ_KZ857269.1"/>
</dbReference>
<evidence type="ECO:0000313" key="2">
    <source>
        <dbReference type="Proteomes" id="UP000254939"/>
    </source>
</evidence>
<dbReference type="InterPro" id="IPR016918">
    <property type="entry name" value="UCP029394"/>
</dbReference>
<dbReference type="Proteomes" id="UP000254939">
    <property type="component" value="Unassembled WGS sequence"/>
</dbReference>
<proteinExistence type="predicted"/>
<dbReference type="OrthoDB" id="8420905at2"/>
<gene>
    <name evidence="1" type="ORF">B5K06_30715</name>
</gene>
<protein>
    <submittedName>
        <fullName evidence="1">Uncharacterized protein</fullName>
    </submittedName>
</protein>
<dbReference type="Gene3D" id="3.10.450.50">
    <property type="match status" value="1"/>
</dbReference>
<dbReference type="AlphaFoldDB" id="A0A370KF69"/>
<name>A0A370KF69_9HYPH</name>
<evidence type="ECO:0000313" key="1">
    <source>
        <dbReference type="EMBL" id="RDJ02896.1"/>
    </source>
</evidence>